<evidence type="ECO:0000313" key="1">
    <source>
        <dbReference type="EMBL" id="KAJ9106098.1"/>
    </source>
</evidence>
<reference evidence="1" key="1">
    <citation type="submission" date="2023-04" db="EMBL/GenBank/DDBJ databases">
        <title>Draft Genome sequencing of Naganishia species isolated from polar environments using Oxford Nanopore Technology.</title>
        <authorList>
            <person name="Leo P."/>
            <person name="Venkateswaran K."/>
        </authorList>
    </citation>
    <scope>NUCLEOTIDE SEQUENCE</scope>
    <source>
        <strain evidence="1">MNA-CCFEE 5423</strain>
    </source>
</reference>
<name>A0ACC2W3X3_9TREE</name>
<gene>
    <name evidence="1" type="ORF">QFC21_001238</name>
</gene>
<protein>
    <submittedName>
        <fullName evidence="1">Uncharacterized protein</fullName>
    </submittedName>
</protein>
<dbReference type="Proteomes" id="UP001227268">
    <property type="component" value="Unassembled WGS sequence"/>
</dbReference>
<dbReference type="EMBL" id="JASBWT010000003">
    <property type="protein sequence ID" value="KAJ9106098.1"/>
    <property type="molecule type" value="Genomic_DNA"/>
</dbReference>
<sequence length="786" mass="87520">MESLLSPPVSRHVSNTRKGGNDADYRESSDATSLLSPATSPVLLQEDTPFQSSSSSSSSDSSTGQSRHPPPAGGPNMNRGLLEKLLPETLPIPSISSLVPDIISSNLTDGRRDLPSPSTYAKIIKPTPGEPLSGQAELLPTPVKEMSEPIGLMDAPARAALGKNLTCLPNGLTAHKQARALRHINGRQDLESVRTPEFELFDGKPVHEQVAMATRSKLKNGSSANSAGIPDLKVANKKVVDADYFSGATTSVNPNLASGGIKRMVADEASLQDVKQEQRRYRDEVSSMTSSRAPSPSLEAGAPRSTLLRRVFIDRSSSPTQHLLRPTFPPPSLSTYSPRSPKPLTITEKVKLFMMQSVSLIVSTFFLTGVVAWAVSTDLRQQIPRLLKGKKTKKTFPWDDEAYWSKHENVSKDPRDYALAIGMDMENQTIETEDGFYLRVNRVIDPDARKHSDGKGGYPVLILHGLFQSSGSFVTSEERSLAFWLAKQGGYQVYLGNTRGVYGMGHRNFSTSDPRFWDWTIRELAMYDLPALVNHVCAETGYSKIAFIGHSQGNGLAFISLSLGMCPSLGKRLSLFVALAPAVYAGPLTTGFPFAQLGKIEWNTWKKLFGVLDFIPLMRYSYNYAPAKLFATMGYTMFAFFTLPYSRFNWTDANWLHRRKTKMFRFTPSPVSSASVFWWCGKGGFAHRKCCLDDSLDRWFDERFPPLSIYHGGKDYLVLTEPLLERLEEKEKDVKVIRVEKLDVSEHCDFYWAAEAVEWVYHSLKEDIEKTRLRYPEEKSHDKAGS</sequence>
<proteinExistence type="predicted"/>
<evidence type="ECO:0000313" key="2">
    <source>
        <dbReference type="Proteomes" id="UP001227268"/>
    </source>
</evidence>
<comment type="caution">
    <text evidence="1">The sequence shown here is derived from an EMBL/GenBank/DDBJ whole genome shotgun (WGS) entry which is preliminary data.</text>
</comment>
<accession>A0ACC2W3X3</accession>
<organism evidence="1 2">
    <name type="scientific">Naganishia friedmannii</name>
    <dbReference type="NCBI Taxonomy" id="89922"/>
    <lineage>
        <taxon>Eukaryota</taxon>
        <taxon>Fungi</taxon>
        <taxon>Dikarya</taxon>
        <taxon>Basidiomycota</taxon>
        <taxon>Agaricomycotina</taxon>
        <taxon>Tremellomycetes</taxon>
        <taxon>Filobasidiales</taxon>
        <taxon>Filobasidiaceae</taxon>
        <taxon>Naganishia</taxon>
    </lineage>
</organism>
<keyword evidence="2" id="KW-1185">Reference proteome</keyword>